<sequence length="230" mass="23510">MDSLLASTAMTTEPVRPGKPWLGATLLVPAALVAAAAGWGIYDFTKEYGGLTADIVSRGLTFAPLIALISIVVVPLTWLGLTLGWPGRWRGRVLSVLIGSVVAVAVVVFGSAVFGGVAHDRGVANADRACSDDDRAALTELGALPANGEIGTGDRDGACHAILVGVGAGDDAATQTVLADVRARLSAHRWVPSGPVTDSGTTYLRDGQTLIITVSNDGKAIEIKATLANG</sequence>
<accession>A0ABP4Y9L8</accession>
<name>A0ABP4Y9L8_9ACTN</name>
<evidence type="ECO:0000313" key="2">
    <source>
        <dbReference type="EMBL" id="GAA1808091.1"/>
    </source>
</evidence>
<feature type="transmembrane region" description="Helical" evidence="1">
    <location>
        <begin position="21"/>
        <end position="42"/>
    </location>
</feature>
<gene>
    <name evidence="2" type="ORF">GCM10009682_32370</name>
</gene>
<evidence type="ECO:0000313" key="3">
    <source>
        <dbReference type="Proteomes" id="UP001500218"/>
    </source>
</evidence>
<evidence type="ECO:0000256" key="1">
    <source>
        <dbReference type="SAM" id="Phobius"/>
    </source>
</evidence>
<comment type="caution">
    <text evidence="2">The sequence shown here is derived from an EMBL/GenBank/DDBJ whole genome shotgun (WGS) entry which is preliminary data.</text>
</comment>
<feature type="transmembrane region" description="Helical" evidence="1">
    <location>
        <begin position="93"/>
        <end position="118"/>
    </location>
</feature>
<proteinExistence type="predicted"/>
<keyword evidence="1" id="KW-1133">Transmembrane helix</keyword>
<keyword evidence="1" id="KW-0472">Membrane</keyword>
<reference evidence="3" key="1">
    <citation type="journal article" date="2019" name="Int. J. Syst. Evol. Microbiol.">
        <title>The Global Catalogue of Microorganisms (GCM) 10K type strain sequencing project: providing services to taxonomists for standard genome sequencing and annotation.</title>
        <authorList>
            <consortium name="The Broad Institute Genomics Platform"/>
            <consortium name="The Broad Institute Genome Sequencing Center for Infectious Disease"/>
            <person name="Wu L."/>
            <person name="Ma J."/>
        </authorList>
    </citation>
    <scope>NUCLEOTIDE SEQUENCE [LARGE SCALE GENOMIC DNA]</scope>
    <source>
        <strain evidence="3">JCM 13250</strain>
    </source>
</reference>
<dbReference type="Proteomes" id="UP001500218">
    <property type="component" value="Unassembled WGS sequence"/>
</dbReference>
<feature type="transmembrane region" description="Helical" evidence="1">
    <location>
        <begin position="62"/>
        <end position="81"/>
    </location>
</feature>
<protein>
    <submittedName>
        <fullName evidence="2">Uncharacterized protein</fullName>
    </submittedName>
</protein>
<organism evidence="2 3">
    <name type="scientific">Luedemannella flava</name>
    <dbReference type="NCBI Taxonomy" id="349316"/>
    <lineage>
        <taxon>Bacteria</taxon>
        <taxon>Bacillati</taxon>
        <taxon>Actinomycetota</taxon>
        <taxon>Actinomycetes</taxon>
        <taxon>Micromonosporales</taxon>
        <taxon>Micromonosporaceae</taxon>
        <taxon>Luedemannella</taxon>
    </lineage>
</organism>
<dbReference type="EMBL" id="BAAALT010000090">
    <property type="protein sequence ID" value="GAA1808091.1"/>
    <property type="molecule type" value="Genomic_DNA"/>
</dbReference>
<keyword evidence="1" id="KW-0812">Transmembrane</keyword>
<keyword evidence="3" id="KW-1185">Reference proteome</keyword>